<keyword evidence="2" id="KW-1185">Reference proteome</keyword>
<dbReference type="PANTHER" id="PTHR30143:SF0">
    <property type="entry name" value="2-KETO-4-PENTENOATE HYDRATASE"/>
    <property type="match status" value="1"/>
</dbReference>
<accession>A0A0S4KNC9</accession>
<dbReference type="Proteomes" id="UP000051952">
    <property type="component" value="Unassembled WGS sequence"/>
</dbReference>
<dbReference type="AlphaFoldDB" id="A0A0S4KNC9"/>
<dbReference type="InterPro" id="IPR050772">
    <property type="entry name" value="Hydratase-Decarb/MhpD_sf"/>
</dbReference>
<dbReference type="OMA" id="GSRFPFY"/>
<dbReference type="PANTHER" id="PTHR30143">
    <property type="entry name" value="ACID HYDRATASE"/>
    <property type="match status" value="1"/>
</dbReference>
<dbReference type="Gene3D" id="3.90.850.10">
    <property type="entry name" value="Fumarylacetoacetase-like, C-terminal domain"/>
    <property type="match status" value="1"/>
</dbReference>
<dbReference type="SUPFAM" id="SSF56529">
    <property type="entry name" value="FAH"/>
    <property type="match status" value="1"/>
</dbReference>
<dbReference type="VEuPathDB" id="TriTrypDB:BSAL_27225"/>
<dbReference type="GO" id="GO:0008684">
    <property type="term" value="F:2-oxopent-4-enoate hydratase activity"/>
    <property type="evidence" value="ECO:0007669"/>
    <property type="project" value="TreeGrafter"/>
</dbReference>
<evidence type="ECO:0000313" key="2">
    <source>
        <dbReference type="Proteomes" id="UP000051952"/>
    </source>
</evidence>
<reference evidence="2" key="1">
    <citation type="submission" date="2015-09" db="EMBL/GenBank/DDBJ databases">
        <authorList>
            <consortium name="Pathogen Informatics"/>
        </authorList>
    </citation>
    <scope>NUCLEOTIDE SEQUENCE [LARGE SCALE GENOMIC DNA]</scope>
    <source>
        <strain evidence="2">Lake Konstanz</strain>
    </source>
</reference>
<gene>
    <name evidence="1" type="ORF">BSAL_27225</name>
</gene>
<evidence type="ECO:0000313" key="1">
    <source>
        <dbReference type="EMBL" id="CUI15118.1"/>
    </source>
</evidence>
<dbReference type="InterPro" id="IPR036663">
    <property type="entry name" value="Fumarylacetoacetase_C_sf"/>
</dbReference>
<evidence type="ECO:0008006" key="3">
    <source>
        <dbReference type="Google" id="ProtNLM"/>
    </source>
</evidence>
<proteinExistence type="predicted"/>
<name>A0A0S4KNC9_BODSA</name>
<dbReference type="EMBL" id="CYKH01001840">
    <property type="protein sequence ID" value="CUI15118.1"/>
    <property type="molecule type" value="Genomic_DNA"/>
</dbReference>
<dbReference type="GO" id="GO:0005737">
    <property type="term" value="C:cytoplasm"/>
    <property type="evidence" value="ECO:0007669"/>
    <property type="project" value="TreeGrafter"/>
</dbReference>
<sequence length="263" mass="29031">MRSTLKRFAVCDGKTIERYLAHLTMSPGEEVVPVGDLLPSPKDGLVELNRFHKLLSERHKNENNDIVGVQLHHPSSDVMRMLRATESASWPLFKHDLRPAGDLIKRIEQRINCVDSGIALRVEENLTKELEISSYCPSIVFSGSRYTYFAPHVTGLAADRNGLVSFSNSNKWTLWDNAVLDSSHVVLRDGEPLRVGSTRQAGLTTQKILELASKCMTSCAGRNLRSGDLILLAGFHSRLPVSSGGRFSVNMGPFGGDVFATLQ</sequence>
<organism evidence="1 2">
    <name type="scientific">Bodo saltans</name>
    <name type="common">Flagellated protozoan</name>
    <dbReference type="NCBI Taxonomy" id="75058"/>
    <lineage>
        <taxon>Eukaryota</taxon>
        <taxon>Discoba</taxon>
        <taxon>Euglenozoa</taxon>
        <taxon>Kinetoplastea</taxon>
        <taxon>Metakinetoplastina</taxon>
        <taxon>Eubodonida</taxon>
        <taxon>Bodonidae</taxon>
        <taxon>Bodo</taxon>
    </lineage>
</organism>
<protein>
    <recommendedName>
        <fullName evidence="3">Fumarylacetoacetase-like C-terminal domain-containing protein</fullName>
    </recommendedName>
</protein>